<dbReference type="InterPro" id="IPR023353">
    <property type="entry name" value="LemA-like_dom_sf"/>
</dbReference>
<keyword evidence="3" id="KW-0812">Transmembrane</keyword>
<dbReference type="Proteomes" id="UP001596378">
    <property type="component" value="Unassembled WGS sequence"/>
</dbReference>
<name>A0ABW2FF21_9BACL</name>
<dbReference type="InterPro" id="IPR007156">
    <property type="entry name" value="MamQ_LemA"/>
</dbReference>
<reference evidence="7" key="1">
    <citation type="journal article" date="2019" name="Int. J. Syst. Evol. Microbiol.">
        <title>The Global Catalogue of Microorganisms (GCM) 10K type strain sequencing project: providing services to taxonomists for standard genome sequencing and annotation.</title>
        <authorList>
            <consortium name="The Broad Institute Genomics Platform"/>
            <consortium name="The Broad Institute Genome Sequencing Center for Infectious Disease"/>
            <person name="Wu L."/>
            <person name="Ma J."/>
        </authorList>
    </citation>
    <scope>NUCLEOTIDE SEQUENCE [LARGE SCALE GENOMIC DNA]</scope>
    <source>
        <strain evidence="7">KCTC 12907</strain>
    </source>
</reference>
<gene>
    <name evidence="6" type="ORF">ACFQMJ_24835</name>
</gene>
<dbReference type="Gene3D" id="1.20.1440.20">
    <property type="entry name" value="LemA-like domain"/>
    <property type="match status" value="1"/>
</dbReference>
<evidence type="ECO:0000256" key="1">
    <source>
        <dbReference type="ARBA" id="ARBA00004167"/>
    </source>
</evidence>
<evidence type="ECO:0000256" key="5">
    <source>
        <dbReference type="ARBA" id="ARBA00023136"/>
    </source>
</evidence>
<keyword evidence="7" id="KW-1185">Reference proteome</keyword>
<sequence length="184" mass="20341">MMQLLKRRRVAWTITLIVVLSASMLGASLSLGGLRADADASFVNGVSKEEPGVQFDLNWLLELSASLTTLAGRYVAEDDTELAAVKEARSRLETAASPKTKYDAADRLVSKSTALIYTLGRMKLEARDERYSQTIKADIESRWLILGRNPYNEKASEFNDVLKKFPASMLGKLVSVKPLELFAP</sequence>
<evidence type="ECO:0000256" key="2">
    <source>
        <dbReference type="ARBA" id="ARBA00008854"/>
    </source>
</evidence>
<keyword evidence="5" id="KW-0472">Membrane</keyword>
<proteinExistence type="inferred from homology"/>
<evidence type="ECO:0000313" key="6">
    <source>
        <dbReference type="EMBL" id="MFC7151776.1"/>
    </source>
</evidence>
<protein>
    <submittedName>
        <fullName evidence="6">LemA family protein</fullName>
    </submittedName>
</protein>
<evidence type="ECO:0000313" key="7">
    <source>
        <dbReference type="Proteomes" id="UP001596378"/>
    </source>
</evidence>
<dbReference type="Pfam" id="PF04011">
    <property type="entry name" value="LemA"/>
    <property type="match status" value="1"/>
</dbReference>
<evidence type="ECO:0000256" key="3">
    <source>
        <dbReference type="ARBA" id="ARBA00022692"/>
    </source>
</evidence>
<comment type="subcellular location">
    <subcellularLocation>
        <location evidence="1">Membrane</location>
        <topology evidence="1">Single-pass membrane protein</topology>
    </subcellularLocation>
</comment>
<dbReference type="SUPFAM" id="SSF140478">
    <property type="entry name" value="LemA-like"/>
    <property type="match status" value="1"/>
</dbReference>
<dbReference type="EMBL" id="JBHTAI010000018">
    <property type="protein sequence ID" value="MFC7151776.1"/>
    <property type="molecule type" value="Genomic_DNA"/>
</dbReference>
<evidence type="ECO:0000256" key="4">
    <source>
        <dbReference type="ARBA" id="ARBA00022989"/>
    </source>
</evidence>
<dbReference type="RefSeq" id="WP_378052264.1">
    <property type="nucleotide sequence ID" value="NZ_JBHMDN010000048.1"/>
</dbReference>
<organism evidence="6 7">
    <name type="scientific">Cohnella cellulosilytica</name>
    <dbReference type="NCBI Taxonomy" id="986710"/>
    <lineage>
        <taxon>Bacteria</taxon>
        <taxon>Bacillati</taxon>
        <taxon>Bacillota</taxon>
        <taxon>Bacilli</taxon>
        <taxon>Bacillales</taxon>
        <taxon>Paenibacillaceae</taxon>
        <taxon>Cohnella</taxon>
    </lineage>
</organism>
<keyword evidence="4" id="KW-1133">Transmembrane helix</keyword>
<accession>A0ABW2FF21</accession>
<comment type="similarity">
    <text evidence="2">Belongs to the LemA family.</text>
</comment>
<comment type="caution">
    <text evidence="6">The sequence shown here is derived from an EMBL/GenBank/DDBJ whole genome shotgun (WGS) entry which is preliminary data.</text>
</comment>